<sequence length="239" mass="26415">MTDMPNPTDDLRDRILARPDAVLDDPDVMRALIAASGRDSAGKVIDLRGVAMERLEARMGRLEDTHRSVIAAAYDNLASTNQIHRAVLRMLDPIEPEAFLHNLRAEVADILRVDQVRLVLEQPGETTAPEEQPPVRPVGDILCHASPGFIDFYITGGRNLPIRSVTLRQGSSHPELVYGEVGTTIRSEAMMKLDLGPDRLPGLLLMGAEDPRLFKPSQGTELLAFFAGVLERTLRRWPA</sequence>
<evidence type="ECO:0000313" key="1">
    <source>
        <dbReference type="EMBL" id="MFC7705628.1"/>
    </source>
</evidence>
<proteinExistence type="predicted"/>
<dbReference type="Pfam" id="PF04340">
    <property type="entry name" value="DUF484"/>
    <property type="match status" value="1"/>
</dbReference>
<reference evidence="2" key="1">
    <citation type="journal article" date="2019" name="Int. J. Syst. Evol. Microbiol.">
        <title>The Global Catalogue of Microorganisms (GCM) 10K type strain sequencing project: providing services to taxonomists for standard genome sequencing and annotation.</title>
        <authorList>
            <consortium name="The Broad Institute Genomics Platform"/>
            <consortium name="The Broad Institute Genome Sequencing Center for Infectious Disease"/>
            <person name="Wu L."/>
            <person name="Ma J."/>
        </authorList>
    </citation>
    <scope>NUCLEOTIDE SEQUENCE [LARGE SCALE GENOMIC DNA]</scope>
    <source>
        <strain evidence="2">CGMCC 1.12750</strain>
    </source>
</reference>
<dbReference type="RefSeq" id="WP_377405740.1">
    <property type="nucleotide sequence ID" value="NZ_JBHTFQ010000009.1"/>
</dbReference>
<dbReference type="InterPro" id="IPR007435">
    <property type="entry name" value="DUF484"/>
</dbReference>
<name>A0ABW2UN06_9RHOB</name>
<organism evidence="1 2">
    <name type="scientific">Plastorhodobacter daqingensis</name>
    <dbReference type="NCBI Taxonomy" id="1387281"/>
    <lineage>
        <taxon>Bacteria</taxon>
        <taxon>Pseudomonadati</taxon>
        <taxon>Pseudomonadota</taxon>
        <taxon>Alphaproteobacteria</taxon>
        <taxon>Rhodobacterales</taxon>
        <taxon>Paracoccaceae</taxon>
        <taxon>Plastorhodobacter</taxon>
    </lineage>
</organism>
<dbReference type="EMBL" id="JBHTFQ010000009">
    <property type="protein sequence ID" value="MFC7705628.1"/>
    <property type="molecule type" value="Genomic_DNA"/>
</dbReference>
<dbReference type="Gene3D" id="3.30.450.40">
    <property type="match status" value="1"/>
</dbReference>
<evidence type="ECO:0000313" key="2">
    <source>
        <dbReference type="Proteomes" id="UP001596516"/>
    </source>
</evidence>
<dbReference type="InterPro" id="IPR029016">
    <property type="entry name" value="GAF-like_dom_sf"/>
</dbReference>
<dbReference type="Proteomes" id="UP001596516">
    <property type="component" value="Unassembled WGS sequence"/>
</dbReference>
<gene>
    <name evidence="1" type="ORF">ACFQXB_15680</name>
</gene>
<keyword evidence="2" id="KW-1185">Reference proteome</keyword>
<protein>
    <submittedName>
        <fullName evidence="1">DUF484 family protein</fullName>
    </submittedName>
</protein>
<accession>A0ABW2UN06</accession>
<comment type="caution">
    <text evidence="1">The sequence shown here is derived from an EMBL/GenBank/DDBJ whole genome shotgun (WGS) entry which is preliminary data.</text>
</comment>